<evidence type="ECO:0000313" key="1">
    <source>
        <dbReference type="EMBL" id="QBZ66550.1"/>
    </source>
</evidence>
<sequence length="67" mass="7364">MTTKPFLLTMARLAAFCILCINLRPVKDDIVGASAVRKVARSILSLNVIVKTYVISVLRCVIFGQVL</sequence>
<gene>
    <name evidence="1" type="ORF">PoMZ_13532</name>
</gene>
<dbReference type="AlphaFoldDB" id="A0A4P7NVK9"/>
<dbReference type="Proteomes" id="UP000294847">
    <property type="component" value="Chromosome 7"/>
</dbReference>
<reference evidence="1 2" key="1">
    <citation type="journal article" date="2019" name="Mol. Biol. Evol.">
        <title>Blast fungal genomes show frequent chromosomal changes, gene gains and losses, and effector gene turnover.</title>
        <authorList>
            <person name="Gomez Luciano L.B."/>
            <person name="Jason Tsai I."/>
            <person name="Chuma I."/>
            <person name="Tosa Y."/>
            <person name="Chen Y.H."/>
            <person name="Li J.Y."/>
            <person name="Li M.Y."/>
            <person name="Jade Lu M.Y."/>
            <person name="Nakayashiki H."/>
            <person name="Li W.H."/>
        </authorList>
    </citation>
    <scope>NUCLEOTIDE SEQUENCE [LARGE SCALE GENOMIC DNA]</scope>
    <source>
        <strain evidence="1">MZ5-1-6</strain>
    </source>
</reference>
<accession>A0A4P7NVK9</accession>
<proteinExistence type="predicted"/>
<name>A0A4P7NVK9_PYROR</name>
<evidence type="ECO:0000313" key="2">
    <source>
        <dbReference type="Proteomes" id="UP000294847"/>
    </source>
</evidence>
<dbReference type="EMBL" id="CP034210">
    <property type="protein sequence ID" value="QBZ66550.1"/>
    <property type="molecule type" value="Genomic_DNA"/>
</dbReference>
<organism evidence="1 2">
    <name type="scientific">Pyricularia oryzae</name>
    <name type="common">Rice blast fungus</name>
    <name type="synonym">Magnaporthe oryzae</name>
    <dbReference type="NCBI Taxonomy" id="318829"/>
    <lineage>
        <taxon>Eukaryota</taxon>
        <taxon>Fungi</taxon>
        <taxon>Dikarya</taxon>
        <taxon>Ascomycota</taxon>
        <taxon>Pezizomycotina</taxon>
        <taxon>Sordariomycetes</taxon>
        <taxon>Sordariomycetidae</taxon>
        <taxon>Magnaporthales</taxon>
        <taxon>Pyriculariaceae</taxon>
        <taxon>Pyricularia</taxon>
    </lineage>
</organism>
<protein>
    <submittedName>
        <fullName evidence="1">Uncharacterized protein</fullName>
    </submittedName>
</protein>